<keyword evidence="1" id="KW-0812">Transmembrane</keyword>
<dbReference type="Proteomes" id="UP000758603">
    <property type="component" value="Unassembled WGS sequence"/>
</dbReference>
<feature type="transmembrane region" description="Helical" evidence="1">
    <location>
        <begin position="149"/>
        <end position="169"/>
    </location>
</feature>
<evidence type="ECO:0000313" key="3">
    <source>
        <dbReference type="Proteomes" id="UP000758603"/>
    </source>
</evidence>
<dbReference type="AlphaFoldDB" id="A0A9P8UMA3"/>
<organism evidence="2 3">
    <name type="scientific">Truncatella angustata</name>
    <dbReference type="NCBI Taxonomy" id="152316"/>
    <lineage>
        <taxon>Eukaryota</taxon>
        <taxon>Fungi</taxon>
        <taxon>Dikarya</taxon>
        <taxon>Ascomycota</taxon>
        <taxon>Pezizomycotina</taxon>
        <taxon>Sordariomycetes</taxon>
        <taxon>Xylariomycetidae</taxon>
        <taxon>Amphisphaeriales</taxon>
        <taxon>Sporocadaceae</taxon>
        <taxon>Truncatella</taxon>
    </lineage>
</organism>
<keyword evidence="1" id="KW-1133">Transmembrane helix</keyword>
<comment type="caution">
    <text evidence="2">The sequence shown here is derived from an EMBL/GenBank/DDBJ whole genome shotgun (WGS) entry which is preliminary data.</text>
</comment>
<dbReference type="RefSeq" id="XP_045958862.1">
    <property type="nucleotide sequence ID" value="XM_046102822.1"/>
</dbReference>
<protein>
    <submittedName>
        <fullName evidence="2">Uncharacterized protein</fullName>
    </submittedName>
</protein>
<evidence type="ECO:0000313" key="2">
    <source>
        <dbReference type="EMBL" id="KAH6654592.1"/>
    </source>
</evidence>
<reference evidence="2" key="1">
    <citation type="journal article" date="2021" name="Nat. Commun.">
        <title>Genetic determinants of endophytism in the Arabidopsis root mycobiome.</title>
        <authorList>
            <person name="Mesny F."/>
            <person name="Miyauchi S."/>
            <person name="Thiergart T."/>
            <person name="Pickel B."/>
            <person name="Atanasova L."/>
            <person name="Karlsson M."/>
            <person name="Huettel B."/>
            <person name="Barry K.W."/>
            <person name="Haridas S."/>
            <person name="Chen C."/>
            <person name="Bauer D."/>
            <person name="Andreopoulos W."/>
            <person name="Pangilinan J."/>
            <person name="LaButti K."/>
            <person name="Riley R."/>
            <person name="Lipzen A."/>
            <person name="Clum A."/>
            <person name="Drula E."/>
            <person name="Henrissat B."/>
            <person name="Kohler A."/>
            <person name="Grigoriev I.V."/>
            <person name="Martin F.M."/>
            <person name="Hacquard S."/>
        </authorList>
    </citation>
    <scope>NUCLEOTIDE SEQUENCE</scope>
    <source>
        <strain evidence="2">MPI-SDFR-AT-0073</strain>
    </source>
</reference>
<name>A0A9P8UMA3_9PEZI</name>
<gene>
    <name evidence="2" type="ORF">BKA67DRAFT_565672</name>
</gene>
<sequence>MSNPNTELELSCLSEGKFYVRDIAKVRFIGCSTVDPFADGSGYCPQLDLRPSSFSSGHCNEIRKQRCDDSDDDKNWYTCQASPPFLEYCRSIPCQSITCQTEDIIPARLSHDQTAAQALIGITSTASTPTSNPLQSSNKNTGAHLSTVAIIRIAVSGAVVVLILIGVLAY</sequence>
<dbReference type="OrthoDB" id="3692311at2759"/>
<dbReference type="EMBL" id="JAGPXC010000004">
    <property type="protein sequence ID" value="KAH6654592.1"/>
    <property type="molecule type" value="Genomic_DNA"/>
</dbReference>
<evidence type="ECO:0000256" key="1">
    <source>
        <dbReference type="SAM" id="Phobius"/>
    </source>
</evidence>
<keyword evidence="1" id="KW-0472">Membrane</keyword>
<proteinExistence type="predicted"/>
<keyword evidence="3" id="KW-1185">Reference proteome</keyword>
<dbReference type="GeneID" id="70131714"/>
<accession>A0A9P8UMA3</accession>